<evidence type="ECO:0000256" key="5">
    <source>
        <dbReference type="ARBA" id="ARBA00038251"/>
    </source>
</evidence>
<feature type="region of interest" description="Disordered" evidence="7">
    <location>
        <begin position="566"/>
        <end position="592"/>
    </location>
</feature>
<evidence type="ECO:0000256" key="1">
    <source>
        <dbReference type="ARBA" id="ARBA00002550"/>
    </source>
</evidence>
<dbReference type="GeneID" id="4838400"/>
<evidence type="ECO:0000256" key="6">
    <source>
        <dbReference type="ARBA" id="ARBA00039231"/>
    </source>
</evidence>
<dbReference type="FunCoup" id="A3LSY1">
    <property type="interactions" value="240"/>
</dbReference>
<evidence type="ECO:0000313" key="8">
    <source>
        <dbReference type="EMBL" id="ABN66314.2"/>
    </source>
</evidence>
<dbReference type="SUPFAM" id="SSF48452">
    <property type="entry name" value="TPR-like"/>
    <property type="match status" value="1"/>
</dbReference>
<sequence>MFIENSINDKYLHTLNLGAFPLNVLEFQESQDFFQQLIFIDYQLQLLIQNEFNRNEFITAKSLELQGKTSPKEKLVSLINYVHSITLNYNNSTNSYDEKLYYSIIMAHLYYLNSQVTEMQQMLRSVPVAIKFQPSESQTKEQNDFIHYLSCRYHVLMGFTSAKNAYQIWLEYLYQFEVRFTKSEIAAQYWLDLMFVRLGNRLTDNGIAQLSFQGLKSHKFFDNKLAVIRFGSFLLRPEGRLVNSSFKTEFASFLAQDLEARLGNQTSFPDASNSNDELDNYVDNLYQSLSYLPNHKSLLKPSSSRKFLINSTAKSYQSQIILANYIFTLIELKEYDEAFAAFKTYINYLEKEQEQLGGLIENIMLVIDLYATCIISFNPLNSFANKSAESRFKYTTPSTVSAHLSKFIGQLHSYLNKLSAFVDMSFDVSDDDKNMPLSFLYRKYNINILQTDKSQFIQLVSKAWYAIGNYYYNLSVYNSANEEALKVNTENVLSNYKNSLIVNSTGSELYLFSYALALSNSNQLQASAKLCKFILKKYPESFKTWNLLVLLLSAFEANDPAAEMPAVPERLQSAPSPEADGTAADPSSNGFTSEHSIQVKKRSLTEPEKFVNNALNIAGLYVLKFKQKDIKLSPEIKYEILQLKLTQLAVWEQIHGVSYILEYLTEVFVLYHELFEVELEGGDFSNGHSNGRATTGNKWSHRPSVMDSSPAAAAKEAVSSSTKDRLLNVDRIKRISRLVPSKRQRHDASSTTSSSVKSNHLERRILQDLWLWTARIYLKIGLLEDCEQCIVEAETIYQPNNKTFTTLGYLTSKNRKFLALQEFERSLENFEKDDPYNRIDYGYSLLGLCKLFLIDDEKDNSLFISATDVNAGIIRMKNLLEKFSLSWPYGQNSPEVWHYLSKIYEIVDDKTLLTKSLWKCVELEDYRPVRSFAVCNDFNY</sequence>
<gene>
    <name evidence="8" type="ORF">PICST_59158</name>
</gene>
<reference evidence="8 9" key="1">
    <citation type="journal article" date="2007" name="Nat. Biotechnol.">
        <title>Genome sequence of the lignocellulose-bioconverting and xylose-fermenting yeast Pichia stipitis.</title>
        <authorList>
            <person name="Jeffries T.W."/>
            <person name="Grigoriev I.V."/>
            <person name="Grimwood J."/>
            <person name="Laplaza J.M."/>
            <person name="Aerts A."/>
            <person name="Salamov A."/>
            <person name="Schmutz J."/>
            <person name="Lindquist E."/>
            <person name="Dehal P."/>
            <person name="Shapiro H."/>
            <person name="Jin Y.S."/>
            <person name="Passoth V."/>
            <person name="Richardson P.M."/>
        </authorList>
    </citation>
    <scope>NUCLEOTIDE SEQUENCE [LARGE SCALE GENOMIC DNA]</scope>
    <source>
        <strain evidence="9">ATCC 58785 / CBS 6054 / NBRC 10063 / NRRL Y-11545</strain>
    </source>
</reference>
<dbReference type="InterPro" id="IPR051722">
    <property type="entry name" value="Endocytosis_PI4K-reg_protein"/>
</dbReference>
<comment type="function">
    <text evidence="1">Involved in endocytosis.</text>
</comment>
<dbReference type="GO" id="GO:0005886">
    <property type="term" value="C:plasma membrane"/>
    <property type="evidence" value="ECO:0007669"/>
    <property type="project" value="UniProtKB-SubCell"/>
</dbReference>
<dbReference type="OMA" id="LIFIDYQ"/>
<dbReference type="EMBL" id="CP000498">
    <property type="protein sequence ID" value="ABN66314.2"/>
    <property type="molecule type" value="Genomic_DNA"/>
</dbReference>
<accession>A3LSY1</accession>
<evidence type="ECO:0000256" key="2">
    <source>
        <dbReference type="ARBA" id="ARBA00004413"/>
    </source>
</evidence>
<dbReference type="AlphaFoldDB" id="A3LSY1"/>
<dbReference type="eggNOG" id="ENOG502QV6B">
    <property type="taxonomic scope" value="Eukaryota"/>
</dbReference>
<keyword evidence="4" id="KW-0254">Endocytosis</keyword>
<dbReference type="KEGG" id="pic:PICST_59158"/>
<protein>
    <recommendedName>
        <fullName evidence="6">Cargo-transport protein YPP1</fullName>
    </recommendedName>
</protein>
<keyword evidence="9" id="KW-1185">Reference proteome</keyword>
<dbReference type="GO" id="GO:0006897">
    <property type="term" value="P:endocytosis"/>
    <property type="evidence" value="ECO:0007669"/>
    <property type="project" value="UniProtKB-KW"/>
</dbReference>
<feature type="region of interest" description="Disordered" evidence="7">
    <location>
        <begin position="686"/>
        <end position="705"/>
    </location>
</feature>
<evidence type="ECO:0000256" key="3">
    <source>
        <dbReference type="ARBA" id="ARBA00004463"/>
    </source>
</evidence>
<dbReference type="PANTHER" id="PTHR23083:SF464">
    <property type="entry name" value="TETRATRICOPEPTIDE REPEAT DOMAIN 7, ISOFORM A"/>
    <property type="match status" value="1"/>
</dbReference>
<dbReference type="InParanoid" id="A3LSY1"/>
<comment type="subcellular location">
    <subcellularLocation>
        <location evidence="2">Cell membrane</location>
        <topology evidence="2">Peripheral membrane protein</topology>
        <orientation evidence="2">Cytoplasmic side</orientation>
    </subcellularLocation>
    <subcellularLocation>
        <location evidence="3">Cytoplasmic granule</location>
    </subcellularLocation>
</comment>
<evidence type="ECO:0000256" key="7">
    <source>
        <dbReference type="SAM" id="MobiDB-lite"/>
    </source>
</evidence>
<evidence type="ECO:0000313" key="9">
    <source>
        <dbReference type="Proteomes" id="UP000002258"/>
    </source>
</evidence>
<name>A3LSY1_PICST</name>
<dbReference type="STRING" id="322104.A3LSY1"/>
<dbReference type="Gene3D" id="1.25.40.10">
    <property type="entry name" value="Tetratricopeptide repeat domain"/>
    <property type="match status" value="1"/>
</dbReference>
<dbReference type="InterPro" id="IPR011990">
    <property type="entry name" value="TPR-like_helical_dom_sf"/>
</dbReference>
<dbReference type="HOGENOM" id="CLU_312174_0_0_1"/>
<evidence type="ECO:0000256" key="4">
    <source>
        <dbReference type="ARBA" id="ARBA00022583"/>
    </source>
</evidence>
<organism evidence="8 9">
    <name type="scientific">Scheffersomyces stipitis (strain ATCC 58785 / CBS 6054 / NBRC 10063 / NRRL Y-11545)</name>
    <name type="common">Yeast</name>
    <name type="synonym">Pichia stipitis</name>
    <dbReference type="NCBI Taxonomy" id="322104"/>
    <lineage>
        <taxon>Eukaryota</taxon>
        <taxon>Fungi</taxon>
        <taxon>Dikarya</taxon>
        <taxon>Ascomycota</taxon>
        <taxon>Saccharomycotina</taxon>
        <taxon>Pichiomycetes</taxon>
        <taxon>Debaryomycetaceae</taxon>
        <taxon>Scheffersomyces</taxon>
    </lineage>
</organism>
<dbReference type="Proteomes" id="UP000002258">
    <property type="component" value="Chromosome 4"/>
</dbReference>
<feature type="compositionally biased region" description="Polar residues" evidence="7">
    <location>
        <begin position="686"/>
        <end position="698"/>
    </location>
</feature>
<dbReference type="PANTHER" id="PTHR23083">
    <property type="entry name" value="TETRATRICOPEPTIDE REPEAT PROTEIN, TPR"/>
    <property type="match status" value="1"/>
</dbReference>
<proteinExistence type="inferred from homology"/>
<comment type="similarity">
    <text evidence="5">Belongs to the YPP1 family.</text>
</comment>
<dbReference type="CDD" id="cd23270">
    <property type="entry name" value="YPP1"/>
    <property type="match status" value="1"/>
</dbReference>
<dbReference type="RefSeq" id="XP_001384343.2">
    <property type="nucleotide sequence ID" value="XM_001384306.1"/>
</dbReference>
<dbReference type="OrthoDB" id="29013at2759"/>